<proteinExistence type="predicted"/>
<evidence type="ECO:0000313" key="1">
    <source>
        <dbReference type="EMBL" id="MEK7951520.1"/>
    </source>
</evidence>
<protein>
    <submittedName>
        <fullName evidence="1">Uncharacterized protein</fullName>
    </submittedName>
</protein>
<reference evidence="1 2" key="1">
    <citation type="submission" date="2024-04" db="EMBL/GenBank/DDBJ databases">
        <title>Luteolibacter sp. isolated from soil.</title>
        <authorList>
            <person name="An J."/>
        </authorList>
    </citation>
    <scope>NUCLEOTIDE SEQUENCE [LARGE SCALE GENOMIC DNA]</scope>
    <source>
        <strain evidence="1 2">Y139</strain>
    </source>
</reference>
<keyword evidence="2" id="KW-1185">Reference proteome</keyword>
<name>A0ABU9AUU9_9BACT</name>
<dbReference type="EMBL" id="JBBUKT010000004">
    <property type="protein sequence ID" value="MEK7951520.1"/>
    <property type="molecule type" value="Genomic_DNA"/>
</dbReference>
<gene>
    <name evidence="1" type="ORF">WKV53_13470</name>
</gene>
<evidence type="ECO:0000313" key="2">
    <source>
        <dbReference type="Proteomes" id="UP001371305"/>
    </source>
</evidence>
<organism evidence="1 2">
    <name type="scientific">Luteolibacter soli</name>
    <dbReference type="NCBI Taxonomy" id="3135280"/>
    <lineage>
        <taxon>Bacteria</taxon>
        <taxon>Pseudomonadati</taxon>
        <taxon>Verrucomicrobiota</taxon>
        <taxon>Verrucomicrobiia</taxon>
        <taxon>Verrucomicrobiales</taxon>
        <taxon>Verrucomicrobiaceae</taxon>
        <taxon>Luteolibacter</taxon>
    </lineage>
</organism>
<comment type="caution">
    <text evidence="1">The sequence shown here is derived from an EMBL/GenBank/DDBJ whole genome shotgun (WGS) entry which is preliminary data.</text>
</comment>
<sequence length="55" mass="6317">MGDFVCAARLPEWKLVHGEQPFRPEDLDPAKPSWAFERVTAEFYGGYVKAWARCS</sequence>
<dbReference type="Proteomes" id="UP001371305">
    <property type="component" value="Unassembled WGS sequence"/>
</dbReference>
<accession>A0ABU9AUU9</accession>